<feature type="compositionally biased region" description="Basic and acidic residues" evidence="1">
    <location>
        <begin position="276"/>
        <end position="289"/>
    </location>
</feature>
<feature type="region of interest" description="Disordered" evidence="1">
    <location>
        <begin position="420"/>
        <end position="451"/>
    </location>
</feature>
<gene>
    <name evidence="2" type="ORF">PMAYCL1PPCAC_29401</name>
</gene>
<sequence>MKTISSRNQYLNDQIACIIDSLIFGHLQRKQYSRTLHALLSESPHLSRDATTVANAPNQIILNVNGFLHDQNLEQIIESFYTYGRFDVSPNLLELGKKLRELTNEFSSELAFGCHSYANNAQRLYGRKLRTRTQQNPTMANQMHFDYQFSNGKRVDYVDQEVPHSVNEPTHNNAELQYSQRMESDERAEDASSHEIAHHSRRKAAQPLKQTQIVMQSNSVTQLVKMSNEVMRDKEADVDNSSFLIDPYLGAGNFNDILNSVVDDDTLYETLESVEREEAMADQNSRDSMNESGRGFSLDIPMHDEVPPSSSHLSPHPHHPIPLPPLHRNSISMPPPPAPSHYVPSGDISANHQAPPLMDQYIEHSSTMNSMDNRAYNCCTDSCAPGVSPLPHPPNLFAFESQTKITTEAEKKPSRVADAWAKNGAPPSQPKTPLPPPPHTPSHALPPSSSSTFGIAPKLCSLGRIPKKGQSSGSSGIIPSPSASPREFFSIAESSKCLEGFRISKGKTAPMINGKDGRKDSMDSQETLRAESVGESDCTMTENEDNDHHPVRKEPIKSEKKSSWDDLFDDGPSTMDESNKEREKQKDQENKRRLEMRELEKKKEREKRRKEKEKKDDERRDRSRDDKNRYDKRSVEDRRRESGRDEKEEKEKE</sequence>
<dbReference type="InterPro" id="IPR006594">
    <property type="entry name" value="LisH"/>
</dbReference>
<evidence type="ECO:0000313" key="2">
    <source>
        <dbReference type="EMBL" id="GMR59206.1"/>
    </source>
</evidence>
<feature type="compositionally biased region" description="Low complexity" evidence="1">
    <location>
        <begin position="441"/>
        <end position="451"/>
    </location>
</feature>
<evidence type="ECO:0000313" key="3">
    <source>
        <dbReference type="Proteomes" id="UP001328107"/>
    </source>
</evidence>
<dbReference type="Proteomes" id="UP001328107">
    <property type="component" value="Unassembled WGS sequence"/>
</dbReference>
<feature type="compositionally biased region" description="Basic and acidic residues" evidence="1">
    <location>
        <begin position="182"/>
        <end position="198"/>
    </location>
</feature>
<dbReference type="AlphaFoldDB" id="A0AAN5IE40"/>
<feature type="compositionally biased region" description="Polar residues" evidence="1">
    <location>
        <begin position="167"/>
        <end position="181"/>
    </location>
</feature>
<feature type="compositionally biased region" description="Pro residues" evidence="1">
    <location>
        <begin position="427"/>
        <end position="440"/>
    </location>
</feature>
<organism evidence="2 3">
    <name type="scientific">Pristionchus mayeri</name>
    <dbReference type="NCBI Taxonomy" id="1317129"/>
    <lineage>
        <taxon>Eukaryota</taxon>
        <taxon>Metazoa</taxon>
        <taxon>Ecdysozoa</taxon>
        <taxon>Nematoda</taxon>
        <taxon>Chromadorea</taxon>
        <taxon>Rhabditida</taxon>
        <taxon>Rhabditina</taxon>
        <taxon>Diplogasteromorpha</taxon>
        <taxon>Diplogasteroidea</taxon>
        <taxon>Neodiplogasteridae</taxon>
        <taxon>Pristionchus</taxon>
    </lineage>
</organism>
<feature type="compositionally biased region" description="Basic and acidic residues" evidence="1">
    <location>
        <begin position="515"/>
        <end position="529"/>
    </location>
</feature>
<evidence type="ECO:0008006" key="4">
    <source>
        <dbReference type="Google" id="ProtNLM"/>
    </source>
</evidence>
<feature type="region of interest" description="Disordered" evidence="1">
    <location>
        <begin position="499"/>
        <end position="653"/>
    </location>
</feature>
<dbReference type="PROSITE" id="PS50896">
    <property type="entry name" value="LISH"/>
    <property type="match status" value="1"/>
</dbReference>
<protein>
    <recommendedName>
        <fullName evidence="4">LisH domain-containing protein</fullName>
    </recommendedName>
</protein>
<comment type="caution">
    <text evidence="2">The sequence shown here is derived from an EMBL/GenBank/DDBJ whole genome shotgun (WGS) entry which is preliminary data.</text>
</comment>
<proteinExistence type="predicted"/>
<accession>A0AAN5IE40</accession>
<feature type="compositionally biased region" description="Basic and acidic residues" evidence="1">
    <location>
        <begin position="577"/>
        <end position="603"/>
    </location>
</feature>
<feature type="compositionally biased region" description="Basic and acidic residues" evidence="1">
    <location>
        <begin position="546"/>
        <end position="564"/>
    </location>
</feature>
<evidence type="ECO:0000256" key="1">
    <source>
        <dbReference type="SAM" id="MobiDB-lite"/>
    </source>
</evidence>
<feature type="region of interest" description="Disordered" evidence="1">
    <location>
        <begin position="463"/>
        <end position="484"/>
    </location>
</feature>
<reference evidence="3" key="1">
    <citation type="submission" date="2022-10" db="EMBL/GenBank/DDBJ databases">
        <title>Genome assembly of Pristionchus species.</title>
        <authorList>
            <person name="Yoshida K."/>
            <person name="Sommer R.J."/>
        </authorList>
    </citation>
    <scope>NUCLEOTIDE SEQUENCE [LARGE SCALE GENOMIC DNA]</scope>
    <source>
        <strain evidence="3">RS5460</strain>
    </source>
</reference>
<feature type="region of interest" description="Disordered" evidence="1">
    <location>
        <begin position="276"/>
        <end position="295"/>
    </location>
</feature>
<keyword evidence="3" id="KW-1185">Reference proteome</keyword>
<feature type="non-terminal residue" evidence="2">
    <location>
        <position position="653"/>
    </location>
</feature>
<name>A0AAN5IE40_9BILA</name>
<dbReference type="EMBL" id="BTRK01000006">
    <property type="protein sequence ID" value="GMR59206.1"/>
    <property type="molecule type" value="Genomic_DNA"/>
</dbReference>
<feature type="region of interest" description="Disordered" evidence="1">
    <location>
        <begin position="164"/>
        <end position="209"/>
    </location>
</feature>
<feature type="compositionally biased region" description="Low complexity" evidence="1">
    <location>
        <begin position="468"/>
        <end position="484"/>
    </location>
</feature>
<feature type="compositionally biased region" description="Basic and acidic residues" evidence="1">
    <location>
        <begin position="613"/>
        <end position="653"/>
    </location>
</feature>